<dbReference type="Pfam" id="PF14543">
    <property type="entry name" value="TAXi_N"/>
    <property type="match status" value="1"/>
</dbReference>
<accession>A0A835ACQ3</accession>
<evidence type="ECO:0000256" key="5">
    <source>
        <dbReference type="ARBA" id="ARBA00022801"/>
    </source>
</evidence>
<evidence type="ECO:0000256" key="4">
    <source>
        <dbReference type="ARBA" id="ARBA00022750"/>
    </source>
</evidence>
<feature type="active site" evidence="7">
    <location>
        <position position="134"/>
    </location>
</feature>
<comment type="caution">
    <text evidence="10">The sequence shown here is derived from an EMBL/GenBank/DDBJ whole genome shotgun (WGS) entry which is preliminary data.</text>
</comment>
<reference evidence="10" key="1">
    <citation type="submission" date="2020-07" db="EMBL/GenBank/DDBJ databases">
        <title>Genome sequence and genetic diversity analysis of an under-domesticated orphan crop, white fonio (Digitaria exilis).</title>
        <authorList>
            <person name="Bennetzen J.L."/>
            <person name="Chen S."/>
            <person name="Ma X."/>
            <person name="Wang X."/>
            <person name="Yssel A.E.J."/>
            <person name="Chaluvadi S.R."/>
            <person name="Johnson M."/>
            <person name="Gangashetty P."/>
            <person name="Hamidou F."/>
            <person name="Sanogo M.D."/>
            <person name="Zwaenepoel A."/>
            <person name="Wallace J."/>
            <person name="Van De Peer Y."/>
            <person name="Van Deynze A."/>
        </authorList>
    </citation>
    <scope>NUCLEOTIDE SEQUENCE</scope>
    <source>
        <tissue evidence="10">Leaves</tissue>
    </source>
</reference>
<dbReference type="InterPro" id="IPR001461">
    <property type="entry name" value="Aspartic_peptidase_A1"/>
</dbReference>
<dbReference type="InterPro" id="IPR033121">
    <property type="entry name" value="PEPTIDASE_A1"/>
</dbReference>
<gene>
    <name evidence="10" type="ORF">HU200_056443</name>
</gene>
<dbReference type="PANTHER" id="PTHR13683:SF716">
    <property type="entry name" value="OS06G0119600 PROTEIN"/>
    <property type="match status" value="1"/>
</dbReference>
<name>A0A835ACQ3_9POAL</name>
<comment type="similarity">
    <text evidence="1">Belongs to the peptidase A1 family.</text>
</comment>
<evidence type="ECO:0000256" key="7">
    <source>
        <dbReference type="PIRSR" id="PIRSR601461-1"/>
    </source>
</evidence>
<evidence type="ECO:0000256" key="3">
    <source>
        <dbReference type="ARBA" id="ARBA00022729"/>
    </source>
</evidence>
<dbReference type="PANTHER" id="PTHR13683">
    <property type="entry name" value="ASPARTYL PROTEASES"/>
    <property type="match status" value="1"/>
</dbReference>
<dbReference type="Proteomes" id="UP000636709">
    <property type="component" value="Unassembled WGS sequence"/>
</dbReference>
<keyword evidence="4" id="KW-0064">Aspartyl protease</keyword>
<keyword evidence="6" id="KW-1015">Disulfide bond</keyword>
<evidence type="ECO:0000259" key="9">
    <source>
        <dbReference type="PROSITE" id="PS51767"/>
    </source>
</evidence>
<feature type="signal peptide" evidence="8">
    <location>
        <begin position="1"/>
        <end position="23"/>
    </location>
</feature>
<feature type="active site" evidence="7">
    <location>
        <position position="342"/>
    </location>
</feature>
<feature type="domain" description="Peptidase A1" evidence="9">
    <location>
        <begin position="116"/>
        <end position="458"/>
    </location>
</feature>
<dbReference type="InterPro" id="IPR032799">
    <property type="entry name" value="TAXi_C"/>
</dbReference>
<dbReference type="SUPFAM" id="SSF50630">
    <property type="entry name" value="Acid proteases"/>
    <property type="match status" value="1"/>
</dbReference>
<evidence type="ECO:0000313" key="11">
    <source>
        <dbReference type="Proteomes" id="UP000636709"/>
    </source>
</evidence>
<evidence type="ECO:0000256" key="8">
    <source>
        <dbReference type="SAM" id="SignalP"/>
    </source>
</evidence>
<proteinExistence type="inferred from homology"/>
<dbReference type="FunFam" id="2.40.70.10:FF:000013">
    <property type="entry name" value="Aspartyl protease AED1"/>
    <property type="match status" value="1"/>
</dbReference>
<sequence length="462" mass="49434">MIPGLPLLLVLCVCSSPTAYGKAAGSSLKSNAICSGHRVSIPLSNHTWLPLNHRHGPCSPFSPETIATTAAADMLRHDQHRADNIRKRLNGTAAAKHGADVSIPTTLGSSLNTLEYVVTVGLGTPAITQTVHIDTGSDITWVQCRPCPAATCHPQKDKLFNPAMSATYFAFDCRSAACRSLRRDLYNNGCSRHRRHCQYIVKYGDGSNTTGTYSSDKLTLISNHAVVDHFQFGCSHVTQLFTGDKADGLMGLGGGLPSLVSQMKTKAFSYCLPPAASYSGFLTLGVPPQLPRMSSTNKFAMAPMYRSDVVDTFYLVRLQGIAVAGRRLHVASSAFTAGAVMDSGTVITRLPETAYRALRAAFRKEMRMYKRVSSSTILDTCFNFSAAAGGEDDVKVPSVELVFERGATLELDRSGIILDGCLAFASTGDDESAGIIGNVQQRTLEVMYDVGGGAVGFRLGAC</sequence>
<feature type="chain" id="PRO_5032690338" description="Peptidase A1 domain-containing protein" evidence="8">
    <location>
        <begin position="24"/>
        <end position="462"/>
    </location>
</feature>
<dbReference type="InterPro" id="IPR021109">
    <property type="entry name" value="Peptidase_aspartic_dom_sf"/>
</dbReference>
<dbReference type="Pfam" id="PF14541">
    <property type="entry name" value="TAXi_C"/>
    <property type="match status" value="1"/>
</dbReference>
<dbReference type="EMBL" id="JACEFO010002381">
    <property type="protein sequence ID" value="KAF8662241.1"/>
    <property type="molecule type" value="Genomic_DNA"/>
</dbReference>
<protein>
    <recommendedName>
        <fullName evidence="9">Peptidase A1 domain-containing protein</fullName>
    </recommendedName>
</protein>
<evidence type="ECO:0000256" key="2">
    <source>
        <dbReference type="ARBA" id="ARBA00022670"/>
    </source>
</evidence>
<evidence type="ECO:0000256" key="1">
    <source>
        <dbReference type="ARBA" id="ARBA00007447"/>
    </source>
</evidence>
<dbReference type="InterPro" id="IPR032861">
    <property type="entry name" value="TAXi_N"/>
</dbReference>
<keyword evidence="3 8" id="KW-0732">Signal</keyword>
<organism evidence="10 11">
    <name type="scientific">Digitaria exilis</name>
    <dbReference type="NCBI Taxonomy" id="1010633"/>
    <lineage>
        <taxon>Eukaryota</taxon>
        <taxon>Viridiplantae</taxon>
        <taxon>Streptophyta</taxon>
        <taxon>Embryophyta</taxon>
        <taxon>Tracheophyta</taxon>
        <taxon>Spermatophyta</taxon>
        <taxon>Magnoliopsida</taxon>
        <taxon>Liliopsida</taxon>
        <taxon>Poales</taxon>
        <taxon>Poaceae</taxon>
        <taxon>PACMAD clade</taxon>
        <taxon>Panicoideae</taxon>
        <taxon>Panicodae</taxon>
        <taxon>Paniceae</taxon>
        <taxon>Anthephorinae</taxon>
        <taxon>Digitaria</taxon>
    </lineage>
</organism>
<dbReference type="GO" id="GO:0004190">
    <property type="term" value="F:aspartic-type endopeptidase activity"/>
    <property type="evidence" value="ECO:0007669"/>
    <property type="project" value="UniProtKB-KW"/>
</dbReference>
<dbReference type="PROSITE" id="PS51767">
    <property type="entry name" value="PEPTIDASE_A1"/>
    <property type="match status" value="1"/>
</dbReference>
<dbReference type="Gene3D" id="2.40.70.10">
    <property type="entry name" value="Acid Proteases"/>
    <property type="match status" value="2"/>
</dbReference>
<evidence type="ECO:0000256" key="6">
    <source>
        <dbReference type="ARBA" id="ARBA00023157"/>
    </source>
</evidence>
<dbReference type="Gramene" id="Dexi4A01G0001340.1">
    <property type="protein sequence ID" value="Dexi4A01G0001340.1:cds"/>
    <property type="gene ID" value="Dexi4A01G0001340"/>
</dbReference>
<dbReference type="AlphaFoldDB" id="A0A835ACQ3"/>
<keyword evidence="2" id="KW-0645">Protease</keyword>
<dbReference type="GO" id="GO:0006508">
    <property type="term" value="P:proteolysis"/>
    <property type="evidence" value="ECO:0007669"/>
    <property type="project" value="UniProtKB-KW"/>
</dbReference>
<dbReference type="OrthoDB" id="682049at2759"/>
<keyword evidence="5" id="KW-0378">Hydrolase</keyword>
<evidence type="ECO:0000313" key="10">
    <source>
        <dbReference type="EMBL" id="KAF8662241.1"/>
    </source>
</evidence>
<keyword evidence="11" id="KW-1185">Reference proteome</keyword>
<dbReference type="FunFam" id="2.40.70.10:FF:000021">
    <property type="entry name" value="Aspartyl protease AED1"/>
    <property type="match status" value="1"/>
</dbReference>